<feature type="transmembrane region" description="Helical" evidence="2">
    <location>
        <begin position="50"/>
        <end position="70"/>
    </location>
</feature>
<proteinExistence type="predicted"/>
<gene>
    <name evidence="3" type="ORF">ABWT76_000181</name>
</gene>
<name>A0AAU8JG36_9CYAN</name>
<keyword evidence="2" id="KW-0472">Membrane</keyword>
<sequence length="72" mass="7760">MSQPSSSEEITVENQTVAPGTEANPATQEPPPSYVKLAMRNMVRKGRTSLKHFALTTIGLLAFLVGVAYLGR</sequence>
<keyword evidence="2" id="KW-1133">Transmembrane helix</keyword>
<evidence type="ECO:0000256" key="1">
    <source>
        <dbReference type="SAM" id="MobiDB-lite"/>
    </source>
</evidence>
<evidence type="ECO:0000256" key="2">
    <source>
        <dbReference type="SAM" id="Phobius"/>
    </source>
</evidence>
<dbReference type="AlphaFoldDB" id="A0AAU8JG36"/>
<feature type="region of interest" description="Disordered" evidence="1">
    <location>
        <begin position="1"/>
        <end position="32"/>
    </location>
</feature>
<dbReference type="InterPro" id="IPR021702">
    <property type="entry name" value="DUF3285"/>
</dbReference>
<feature type="compositionally biased region" description="Polar residues" evidence="1">
    <location>
        <begin position="1"/>
        <end position="18"/>
    </location>
</feature>
<keyword evidence="2" id="KW-0812">Transmembrane</keyword>
<organism evidence="3">
    <name type="scientific">Planktothricoides raciborskii GIHE-MW2</name>
    <dbReference type="NCBI Taxonomy" id="2792601"/>
    <lineage>
        <taxon>Bacteria</taxon>
        <taxon>Bacillati</taxon>
        <taxon>Cyanobacteriota</taxon>
        <taxon>Cyanophyceae</taxon>
        <taxon>Oscillatoriophycideae</taxon>
        <taxon>Oscillatoriales</taxon>
        <taxon>Oscillatoriaceae</taxon>
        <taxon>Planktothricoides</taxon>
    </lineage>
</organism>
<accession>A0AAU8JG36</accession>
<dbReference type="EMBL" id="CP159837">
    <property type="protein sequence ID" value="XCM37421.1"/>
    <property type="molecule type" value="Genomic_DNA"/>
</dbReference>
<dbReference type="RefSeq" id="WP_082349144.1">
    <property type="nucleotide sequence ID" value="NZ_CP159837.1"/>
</dbReference>
<reference evidence="3" key="1">
    <citation type="submission" date="2024-07" db="EMBL/GenBank/DDBJ databases">
        <authorList>
            <person name="Kim Y.J."/>
            <person name="Jeong J.Y."/>
        </authorList>
    </citation>
    <scope>NUCLEOTIDE SEQUENCE</scope>
    <source>
        <strain evidence="3">GIHE-MW2</strain>
    </source>
</reference>
<dbReference type="Pfam" id="PF11688">
    <property type="entry name" value="DUF3285"/>
    <property type="match status" value="1"/>
</dbReference>
<evidence type="ECO:0000313" key="3">
    <source>
        <dbReference type="EMBL" id="XCM37421.1"/>
    </source>
</evidence>
<protein>
    <submittedName>
        <fullName evidence="3">DUF3285 domain-containing protein</fullName>
    </submittedName>
</protein>